<dbReference type="AlphaFoldDB" id="A0A735VTP1"/>
<organism evidence="1">
    <name type="scientific">Salmonella enterica subsp. diarizonae serovar 48:i:z</name>
    <dbReference type="NCBI Taxonomy" id="1192842"/>
    <lineage>
        <taxon>Bacteria</taxon>
        <taxon>Pseudomonadati</taxon>
        <taxon>Pseudomonadota</taxon>
        <taxon>Gammaproteobacteria</taxon>
        <taxon>Enterobacterales</taxon>
        <taxon>Enterobacteriaceae</taxon>
        <taxon>Salmonella</taxon>
    </lineage>
</organism>
<protein>
    <submittedName>
        <fullName evidence="1">Uncharacterized protein</fullName>
    </submittedName>
</protein>
<reference evidence="1" key="1">
    <citation type="journal article" date="2018" name="Genome Biol.">
        <title>SKESA: strategic k-mer extension for scrupulous assemblies.</title>
        <authorList>
            <person name="Souvorov A."/>
            <person name="Agarwala R."/>
            <person name="Lipman D.J."/>
        </authorList>
    </citation>
    <scope>NUCLEOTIDE SEQUENCE</scope>
    <source>
        <strain evidence="1">128-87</strain>
    </source>
</reference>
<comment type="caution">
    <text evidence="1">The sequence shown here is derived from an EMBL/GenBank/DDBJ whole genome shotgun (WGS) entry which is preliminary data.</text>
</comment>
<reference evidence="1" key="2">
    <citation type="submission" date="2018-07" db="EMBL/GenBank/DDBJ databases">
        <authorList>
            <consortium name="NCBI Pathogen Detection Project"/>
        </authorList>
    </citation>
    <scope>NUCLEOTIDE SEQUENCE</scope>
    <source>
        <strain evidence="1">128-87</strain>
    </source>
</reference>
<evidence type="ECO:0000313" key="1">
    <source>
        <dbReference type="EMBL" id="HAE7124741.1"/>
    </source>
</evidence>
<dbReference type="EMBL" id="DAASUW010000041">
    <property type="protein sequence ID" value="HAE7124741.1"/>
    <property type="molecule type" value="Genomic_DNA"/>
</dbReference>
<sequence>MKTGTAGLEYFFSYGVGYCAENRNSRDISRYALTHFIVDYWYYASGDIVPDIYLTSSTAW</sequence>
<name>A0A735VTP1_SALDZ</name>
<accession>A0A735VTP1</accession>
<gene>
    <name evidence="1" type="ORF">GND69_004623</name>
</gene>
<proteinExistence type="predicted"/>